<organism evidence="1">
    <name type="scientific">marine sediment metagenome</name>
    <dbReference type="NCBI Taxonomy" id="412755"/>
    <lineage>
        <taxon>unclassified sequences</taxon>
        <taxon>metagenomes</taxon>
        <taxon>ecological metagenomes</taxon>
    </lineage>
</organism>
<feature type="non-terminal residue" evidence="1">
    <location>
        <position position="1"/>
    </location>
</feature>
<gene>
    <name evidence="1" type="ORF">S06H3_18458</name>
</gene>
<dbReference type="AlphaFoldDB" id="X1N934"/>
<proteinExistence type="predicted"/>
<reference evidence="1" key="1">
    <citation type="journal article" date="2014" name="Front. Microbiol.">
        <title>High frequency of phylogenetically diverse reductive dehalogenase-homologous genes in deep subseafloor sedimentary metagenomes.</title>
        <authorList>
            <person name="Kawai M."/>
            <person name="Futagami T."/>
            <person name="Toyoda A."/>
            <person name="Takaki Y."/>
            <person name="Nishi S."/>
            <person name="Hori S."/>
            <person name="Arai W."/>
            <person name="Tsubouchi T."/>
            <person name="Morono Y."/>
            <person name="Uchiyama I."/>
            <person name="Ito T."/>
            <person name="Fujiyama A."/>
            <person name="Inagaki F."/>
            <person name="Takami H."/>
        </authorList>
    </citation>
    <scope>NUCLEOTIDE SEQUENCE</scope>
    <source>
        <strain evidence="1">Expedition CK06-06</strain>
    </source>
</reference>
<comment type="caution">
    <text evidence="1">The sequence shown here is derived from an EMBL/GenBank/DDBJ whole genome shotgun (WGS) entry which is preliminary data.</text>
</comment>
<protein>
    <submittedName>
        <fullName evidence="1">Uncharacterized protein</fullName>
    </submittedName>
</protein>
<evidence type="ECO:0000313" key="1">
    <source>
        <dbReference type="EMBL" id="GAI15139.1"/>
    </source>
</evidence>
<dbReference type="EMBL" id="BARV01009339">
    <property type="protein sequence ID" value="GAI15139.1"/>
    <property type="molecule type" value="Genomic_DNA"/>
</dbReference>
<accession>X1N934</accession>
<sequence length="60" mass="6496">GLLIAKPDGYTSSYIQVRLDEKARRALKAGSNCLAVHCTQTTGGQYIDVGLVDVKEQTDK</sequence>
<name>X1N934_9ZZZZ</name>